<feature type="compositionally biased region" description="Acidic residues" evidence="3">
    <location>
        <begin position="43"/>
        <end position="60"/>
    </location>
</feature>
<dbReference type="EMBL" id="JAUFSA010000002">
    <property type="protein sequence ID" value="MDP7738574.1"/>
    <property type="molecule type" value="Genomic_DNA"/>
</dbReference>
<protein>
    <recommendedName>
        <fullName evidence="7">Mce protein</fullName>
    </recommendedName>
</protein>
<feature type="compositionally biased region" description="Basic and acidic residues" evidence="3">
    <location>
        <begin position="1"/>
        <end position="30"/>
    </location>
</feature>
<evidence type="ECO:0000256" key="1">
    <source>
        <dbReference type="ARBA" id="ARBA00004370"/>
    </source>
</evidence>
<reference evidence="5" key="1">
    <citation type="submission" date="2023-06" db="EMBL/GenBank/DDBJ databases">
        <title>Identification of two novel mycobacterium reveal diversities and complexities of Mycobacterium gordonae clade.</title>
        <authorList>
            <person name="Matsumoto Y."/>
            <person name="Nakamura S."/>
            <person name="Motooka D."/>
            <person name="Fukushima K."/>
        </authorList>
    </citation>
    <scope>NUCLEOTIDE SEQUENCE</scope>
    <source>
        <strain evidence="5">TY812</strain>
    </source>
</reference>
<comment type="subcellular location">
    <subcellularLocation>
        <location evidence="1">Membrane</location>
    </subcellularLocation>
</comment>
<dbReference type="RefSeq" id="WP_306255704.1">
    <property type="nucleotide sequence ID" value="NZ_JAUFSA010000002.1"/>
</dbReference>
<sequence length="233" mass="25205">MDDLESDHLAEAEARAEAARARARELRRQAEAASSDGTGGADSADEAETADEADTADEAESPPSRRRRFRPHRLGRKALAVTAALMVSSAALTGSGYLVWHHQQVVQQTQRSTEFATAARQAVLLMMSIDPNKAREDMQRFADETTGQFKAGVLMGAEDMVKALEQSKVIAKASVQAAGVQSMTEDSAVVLVAAKSEITKADQAKPEVRTWRLVVDVEREGGQLKISKIEFVP</sequence>
<gene>
    <name evidence="5" type="ORF">QXL92_27965</name>
</gene>
<organism evidence="5 6">
    <name type="scientific">Mycobacterium paragordonae</name>
    <dbReference type="NCBI Taxonomy" id="1389713"/>
    <lineage>
        <taxon>Bacteria</taxon>
        <taxon>Bacillati</taxon>
        <taxon>Actinomycetota</taxon>
        <taxon>Actinomycetes</taxon>
        <taxon>Mycobacteriales</taxon>
        <taxon>Mycobacteriaceae</taxon>
        <taxon>Mycobacterium</taxon>
    </lineage>
</organism>
<keyword evidence="2 4" id="KW-0472">Membrane</keyword>
<evidence type="ECO:0000256" key="3">
    <source>
        <dbReference type="SAM" id="MobiDB-lite"/>
    </source>
</evidence>
<keyword evidence="4" id="KW-0812">Transmembrane</keyword>
<dbReference type="PANTHER" id="PTHR37042">
    <property type="entry name" value="OUTER MEMBRANE PROTEIN RV1973"/>
    <property type="match status" value="1"/>
</dbReference>
<accession>A0AAJ1W7R1</accession>
<proteinExistence type="predicted"/>
<feature type="transmembrane region" description="Helical" evidence="4">
    <location>
        <begin position="78"/>
        <end position="100"/>
    </location>
</feature>
<dbReference type="PANTHER" id="PTHR37042:SF4">
    <property type="entry name" value="OUTER MEMBRANE PROTEIN RV1973"/>
    <property type="match status" value="1"/>
</dbReference>
<name>A0AAJ1W7R1_9MYCO</name>
<dbReference type="GO" id="GO:0016020">
    <property type="term" value="C:membrane"/>
    <property type="evidence" value="ECO:0007669"/>
    <property type="project" value="UniProtKB-SubCell"/>
</dbReference>
<evidence type="ECO:0000313" key="5">
    <source>
        <dbReference type="EMBL" id="MDP7738574.1"/>
    </source>
</evidence>
<evidence type="ECO:0000256" key="2">
    <source>
        <dbReference type="ARBA" id="ARBA00023136"/>
    </source>
</evidence>
<evidence type="ECO:0008006" key="7">
    <source>
        <dbReference type="Google" id="ProtNLM"/>
    </source>
</evidence>
<dbReference type="Proteomes" id="UP001229081">
    <property type="component" value="Unassembled WGS sequence"/>
</dbReference>
<feature type="region of interest" description="Disordered" evidence="3">
    <location>
        <begin position="1"/>
        <end position="72"/>
    </location>
</feature>
<comment type="caution">
    <text evidence="5">The sequence shown here is derived from an EMBL/GenBank/DDBJ whole genome shotgun (WGS) entry which is preliminary data.</text>
</comment>
<evidence type="ECO:0000256" key="4">
    <source>
        <dbReference type="SAM" id="Phobius"/>
    </source>
</evidence>
<keyword evidence="4" id="KW-1133">Transmembrane helix</keyword>
<dbReference type="AlphaFoldDB" id="A0AAJ1W7R1"/>
<evidence type="ECO:0000313" key="6">
    <source>
        <dbReference type="Proteomes" id="UP001229081"/>
    </source>
</evidence>